<organism evidence="1">
    <name type="scientific">Rhizophora mucronata</name>
    <name type="common">Asiatic mangrove</name>
    <dbReference type="NCBI Taxonomy" id="61149"/>
    <lineage>
        <taxon>Eukaryota</taxon>
        <taxon>Viridiplantae</taxon>
        <taxon>Streptophyta</taxon>
        <taxon>Embryophyta</taxon>
        <taxon>Tracheophyta</taxon>
        <taxon>Spermatophyta</taxon>
        <taxon>Magnoliopsida</taxon>
        <taxon>eudicotyledons</taxon>
        <taxon>Gunneridae</taxon>
        <taxon>Pentapetalae</taxon>
        <taxon>rosids</taxon>
        <taxon>fabids</taxon>
        <taxon>Malpighiales</taxon>
        <taxon>Rhizophoraceae</taxon>
        <taxon>Rhizophora</taxon>
    </lineage>
</organism>
<protein>
    <submittedName>
        <fullName evidence="1">Uncharacterized protein</fullName>
    </submittedName>
</protein>
<dbReference type="AlphaFoldDB" id="A0A2P2PCX5"/>
<dbReference type="EMBL" id="GGEC01072102">
    <property type="protein sequence ID" value="MBX52586.1"/>
    <property type="molecule type" value="Transcribed_RNA"/>
</dbReference>
<evidence type="ECO:0000313" key="1">
    <source>
        <dbReference type="EMBL" id="MBX52586.1"/>
    </source>
</evidence>
<sequence length="25" mass="2901">MVMQYQYSITTALPNLKWGLDTTII</sequence>
<reference evidence="1" key="1">
    <citation type="submission" date="2018-02" db="EMBL/GenBank/DDBJ databases">
        <title>Rhizophora mucronata_Transcriptome.</title>
        <authorList>
            <person name="Meera S.P."/>
            <person name="Sreeshan A."/>
            <person name="Augustine A."/>
        </authorList>
    </citation>
    <scope>NUCLEOTIDE SEQUENCE</scope>
    <source>
        <tissue evidence="1">Leaf</tissue>
    </source>
</reference>
<name>A0A2P2PCX5_RHIMU</name>
<proteinExistence type="predicted"/>
<accession>A0A2P2PCX5</accession>